<dbReference type="SUPFAM" id="SSF53756">
    <property type="entry name" value="UDP-Glycosyltransferase/glycogen phosphorylase"/>
    <property type="match status" value="1"/>
</dbReference>
<comment type="similarity">
    <text evidence="1">Belongs to the UDP-glycosyltransferase family.</text>
</comment>
<dbReference type="Pfam" id="PF26168">
    <property type="entry name" value="Glyco_transf_N"/>
    <property type="match status" value="1"/>
</dbReference>
<feature type="domain" description="Glycosyltransferase N-terminal" evidence="4">
    <location>
        <begin position="10"/>
        <end position="45"/>
    </location>
</feature>
<keyword evidence="6" id="KW-1185">Reference proteome</keyword>
<dbReference type="Gene3D" id="3.40.50.2000">
    <property type="entry name" value="Glycogen Phosphorylase B"/>
    <property type="match status" value="1"/>
</dbReference>
<comment type="caution">
    <text evidence="5">The sequence shown here is derived from an EMBL/GenBank/DDBJ whole genome shotgun (WGS) entry which is preliminary data.</text>
</comment>
<dbReference type="CDD" id="cd03784">
    <property type="entry name" value="GT1_Gtf-like"/>
    <property type="match status" value="1"/>
</dbReference>
<keyword evidence="2" id="KW-0328">Glycosyltransferase</keyword>
<evidence type="ECO:0000256" key="2">
    <source>
        <dbReference type="ARBA" id="ARBA00022676"/>
    </source>
</evidence>
<dbReference type="AlphaFoldDB" id="A0A822XXT2"/>
<dbReference type="Proteomes" id="UP000607653">
    <property type="component" value="Unassembled WGS sequence"/>
</dbReference>
<dbReference type="InterPro" id="IPR002213">
    <property type="entry name" value="UDP_glucos_trans"/>
</dbReference>
<organism evidence="5 6">
    <name type="scientific">Nelumbo nucifera</name>
    <name type="common">Sacred lotus</name>
    <dbReference type="NCBI Taxonomy" id="4432"/>
    <lineage>
        <taxon>Eukaryota</taxon>
        <taxon>Viridiplantae</taxon>
        <taxon>Streptophyta</taxon>
        <taxon>Embryophyta</taxon>
        <taxon>Tracheophyta</taxon>
        <taxon>Spermatophyta</taxon>
        <taxon>Magnoliopsida</taxon>
        <taxon>Proteales</taxon>
        <taxon>Nelumbonaceae</taxon>
        <taxon>Nelumbo</taxon>
    </lineage>
</organism>
<dbReference type="GO" id="GO:0008194">
    <property type="term" value="F:UDP-glycosyltransferase activity"/>
    <property type="evidence" value="ECO:0007669"/>
    <property type="project" value="InterPro"/>
</dbReference>
<name>A0A822XXT2_NELNU</name>
<dbReference type="PANTHER" id="PTHR11926:SF1553">
    <property type="entry name" value="GLYCOSYLTRANSFERASE"/>
    <property type="match status" value="1"/>
</dbReference>
<dbReference type="FunFam" id="3.40.50.2000:FF:000057">
    <property type="entry name" value="Glycosyltransferase"/>
    <property type="match status" value="1"/>
</dbReference>
<evidence type="ECO:0000256" key="1">
    <source>
        <dbReference type="ARBA" id="ARBA00009995"/>
    </source>
</evidence>
<evidence type="ECO:0000256" key="3">
    <source>
        <dbReference type="ARBA" id="ARBA00022679"/>
    </source>
</evidence>
<dbReference type="EMBL" id="DUZY01000001">
    <property type="protein sequence ID" value="DAD25160.1"/>
    <property type="molecule type" value="Genomic_DNA"/>
</dbReference>
<proteinExistence type="inferred from homology"/>
<gene>
    <name evidence="5" type="ORF">HUJ06_026624</name>
</gene>
<sequence length="262" mass="29314">MEEEQSYKAHVIVFPYPAQGHINPLLQFSKRLAFKGLKVTFAITKFVSKSMDAKPNSLQFQPISDGFDDGGFEHAQSIHDYLTRFKEVGSQTLAKLINKMDSSGQPVSCLIYDSFFPWALDVAKQLGIVGVPLFTQMCATNNIYYHLHQGLLTLPLLDPAVSIPGLPPLDIKDMPSYISAPGLYPAYYAMILGQFSNLDKVDCILVNTFNKLEEEVVEWMAKRLPLKAIGPTIPSIYLDKRVEDDKDYGLNLYKPDNGACIN</sequence>
<dbReference type="InterPro" id="IPR058980">
    <property type="entry name" value="Glyco_transf_N"/>
</dbReference>
<reference evidence="5 6" key="1">
    <citation type="journal article" date="2020" name="Mol. Biol. Evol.">
        <title>Distinct Expression and Methylation Patterns for Genes with Different Fates following a Single Whole-Genome Duplication in Flowering Plants.</title>
        <authorList>
            <person name="Shi T."/>
            <person name="Rahmani R.S."/>
            <person name="Gugger P.F."/>
            <person name="Wang M."/>
            <person name="Li H."/>
            <person name="Zhang Y."/>
            <person name="Li Z."/>
            <person name="Wang Q."/>
            <person name="Van de Peer Y."/>
            <person name="Marchal K."/>
            <person name="Chen J."/>
        </authorList>
    </citation>
    <scope>NUCLEOTIDE SEQUENCE [LARGE SCALE GENOMIC DNA]</scope>
    <source>
        <tissue evidence="5">Leaf</tissue>
    </source>
</reference>
<protein>
    <recommendedName>
        <fullName evidence="4">Glycosyltransferase N-terminal domain-containing protein</fullName>
    </recommendedName>
</protein>
<evidence type="ECO:0000313" key="6">
    <source>
        <dbReference type="Proteomes" id="UP000607653"/>
    </source>
</evidence>
<evidence type="ECO:0000259" key="4">
    <source>
        <dbReference type="Pfam" id="PF26168"/>
    </source>
</evidence>
<dbReference type="PANTHER" id="PTHR11926">
    <property type="entry name" value="GLUCOSYL/GLUCURONOSYL TRANSFERASES"/>
    <property type="match status" value="1"/>
</dbReference>
<accession>A0A822XXT2</accession>
<evidence type="ECO:0000313" key="5">
    <source>
        <dbReference type="EMBL" id="DAD25160.1"/>
    </source>
</evidence>
<keyword evidence="3" id="KW-0808">Transferase</keyword>